<dbReference type="SUPFAM" id="SSF53822">
    <property type="entry name" value="Periplasmic binding protein-like I"/>
    <property type="match status" value="1"/>
</dbReference>
<evidence type="ECO:0000313" key="3">
    <source>
        <dbReference type="Proteomes" id="UP000596827"/>
    </source>
</evidence>
<dbReference type="AlphaFoldDB" id="A0A923S4A1"/>
<evidence type="ECO:0000256" key="1">
    <source>
        <dbReference type="SAM" id="SignalP"/>
    </source>
</evidence>
<dbReference type="PANTHER" id="PTHR35271">
    <property type="entry name" value="ABC TRANSPORTER, SUBSTRATE-BINDING LIPOPROTEIN-RELATED"/>
    <property type="match status" value="1"/>
</dbReference>
<comment type="caution">
    <text evidence="2">The sequence shown here is derived from an EMBL/GenBank/DDBJ whole genome shotgun (WGS) entry which is preliminary data.</text>
</comment>
<organism evidence="2 3">
    <name type="scientific">Ramlibacter albus</name>
    <dbReference type="NCBI Taxonomy" id="2079448"/>
    <lineage>
        <taxon>Bacteria</taxon>
        <taxon>Pseudomonadati</taxon>
        <taxon>Pseudomonadota</taxon>
        <taxon>Betaproteobacteria</taxon>
        <taxon>Burkholderiales</taxon>
        <taxon>Comamonadaceae</taxon>
        <taxon>Ramlibacter</taxon>
    </lineage>
</organism>
<dbReference type="PANTHER" id="PTHR35271:SF1">
    <property type="entry name" value="ABC TRANSPORTER, SUBSTRATE-BINDING LIPOPROTEIN"/>
    <property type="match status" value="1"/>
</dbReference>
<dbReference type="InterPro" id="IPR007487">
    <property type="entry name" value="ABC_transpt-TYRBP-like"/>
</dbReference>
<dbReference type="InterPro" id="IPR028082">
    <property type="entry name" value="Peripla_BP_I"/>
</dbReference>
<gene>
    <name evidence="2" type="ORF">H8R02_22505</name>
</gene>
<keyword evidence="3" id="KW-1185">Reference proteome</keyword>
<feature type="signal peptide" evidence="1">
    <location>
        <begin position="1"/>
        <end position="21"/>
    </location>
</feature>
<dbReference type="EMBL" id="JACORU010000010">
    <property type="protein sequence ID" value="MBC5767256.1"/>
    <property type="molecule type" value="Genomic_DNA"/>
</dbReference>
<sequence>MLSRRRWVQALPFLAAAAAGAAAPRRIGFLSLVVRELQADTGRAFLHRLEQLGQVVGRNVVIEHREARQDDLVRAARELVALQPDVLVAGLGTLPALALKSAAGPRIPVVFCAVGDPVGAGLVAGFSDPGAQVTGIATQVTSVAGKRLQLAREMIHDLRRVAVLHNPATPATRLSLDELRRVAAPMGVVLEVAHFQAAADLEAAFEDIRRFGPQLLLVLEDPLSISLRREIGALVHRARLPAICGVREAAEAGCVASYGVSRTAAFARAAEYVDKILKGVPARTLPVEQVSTFDFVVNRDVARELQLALPSSWLYTATEVLGN</sequence>
<dbReference type="Pfam" id="PF04392">
    <property type="entry name" value="ABC_sub_bind"/>
    <property type="match status" value="1"/>
</dbReference>
<reference evidence="2" key="1">
    <citation type="submission" date="2020-08" db="EMBL/GenBank/DDBJ databases">
        <title>Ramlibacter sp. GTP1 16S ribosomal RNA gene genome sequencing and assembly.</title>
        <authorList>
            <person name="Kang M."/>
        </authorList>
    </citation>
    <scope>NUCLEOTIDE SEQUENCE</scope>
    <source>
        <strain evidence="2">GTP1</strain>
    </source>
</reference>
<dbReference type="Gene3D" id="3.40.50.2300">
    <property type="match status" value="2"/>
</dbReference>
<dbReference type="CDD" id="cd06325">
    <property type="entry name" value="PBP1_ABC_unchar_transporter"/>
    <property type="match status" value="1"/>
</dbReference>
<dbReference type="RefSeq" id="WP_187083747.1">
    <property type="nucleotide sequence ID" value="NZ_JACORU010000010.1"/>
</dbReference>
<name>A0A923S4A1_9BURK</name>
<protein>
    <submittedName>
        <fullName evidence="2">ABC transporter substrate-binding protein</fullName>
    </submittedName>
</protein>
<keyword evidence="1" id="KW-0732">Signal</keyword>
<proteinExistence type="predicted"/>
<accession>A0A923S4A1</accession>
<dbReference type="Proteomes" id="UP000596827">
    <property type="component" value="Unassembled WGS sequence"/>
</dbReference>
<feature type="chain" id="PRO_5036950700" evidence="1">
    <location>
        <begin position="22"/>
        <end position="323"/>
    </location>
</feature>
<evidence type="ECO:0000313" key="2">
    <source>
        <dbReference type="EMBL" id="MBC5767256.1"/>
    </source>
</evidence>